<evidence type="ECO:0000313" key="2">
    <source>
        <dbReference type="Proteomes" id="UP000186666"/>
    </source>
</evidence>
<name>A0ABY1K1Y8_9BACL</name>
<dbReference type="PANTHER" id="PTHR43434">
    <property type="entry name" value="PHOSPHOGLYCOLATE PHOSPHATASE"/>
    <property type="match status" value="1"/>
</dbReference>
<evidence type="ECO:0000313" key="1">
    <source>
        <dbReference type="EMBL" id="SIR13884.1"/>
    </source>
</evidence>
<dbReference type="InterPro" id="IPR050155">
    <property type="entry name" value="HAD-like_hydrolase_sf"/>
</dbReference>
<keyword evidence="2" id="KW-1185">Reference proteome</keyword>
<dbReference type="InterPro" id="IPR041492">
    <property type="entry name" value="HAD_2"/>
</dbReference>
<dbReference type="SFLD" id="SFLDS00003">
    <property type="entry name" value="Haloacid_Dehalogenase"/>
    <property type="match status" value="1"/>
</dbReference>
<accession>A0ABY1K1Y8</accession>
<dbReference type="RefSeq" id="WP_244555963.1">
    <property type="nucleotide sequence ID" value="NZ_FTNK01000007.1"/>
</dbReference>
<comment type="caution">
    <text evidence="1">The sequence shown here is derived from an EMBL/GenBank/DDBJ whole genome shotgun (WGS) entry which is preliminary data.</text>
</comment>
<dbReference type="Proteomes" id="UP000186666">
    <property type="component" value="Unassembled WGS sequence"/>
</dbReference>
<proteinExistence type="predicted"/>
<dbReference type="PANTHER" id="PTHR43434:SF22">
    <property type="entry name" value="PHOSPHOGLYCOLATE PHOSPHATASE"/>
    <property type="match status" value="1"/>
</dbReference>
<dbReference type="SUPFAM" id="SSF56784">
    <property type="entry name" value="HAD-like"/>
    <property type="match status" value="1"/>
</dbReference>
<sequence>MATLQAGQFNVPCEAILFDKDGTLFQFMMLWGNWAESVLTGMEKRLTFLGKDFTGSIAGVLGTRHDQLGQVCGYDLHGPLAMATIEETHGILAWQLYAAGVPWNEALVQAIQICKDAMLDLRQNKPIVLMNGLLHFLQECEAASIRLGVVTSDETSSTVEQLHWAGISHYFEVIIGRDQVSQGKPHPEMVEKASHALGIESQNIVVIGDTNVDMQMGKEAGVKLTIGISTLSESTECLLDADVMITDYRDLQLKA</sequence>
<dbReference type="EMBL" id="FTNK01000007">
    <property type="protein sequence ID" value="SIR13884.1"/>
    <property type="molecule type" value="Genomic_DNA"/>
</dbReference>
<dbReference type="InterPro" id="IPR006439">
    <property type="entry name" value="HAD-SF_hydro_IA"/>
</dbReference>
<organism evidence="1 2">
    <name type="scientific">Paenibacillus macquariensis</name>
    <dbReference type="NCBI Taxonomy" id="948756"/>
    <lineage>
        <taxon>Bacteria</taxon>
        <taxon>Bacillati</taxon>
        <taxon>Bacillota</taxon>
        <taxon>Bacilli</taxon>
        <taxon>Bacillales</taxon>
        <taxon>Paenibacillaceae</taxon>
        <taxon>Paenibacillus</taxon>
    </lineage>
</organism>
<dbReference type="Pfam" id="PF13419">
    <property type="entry name" value="HAD_2"/>
    <property type="match status" value="1"/>
</dbReference>
<gene>
    <name evidence="1" type="ORF">SAMN05421578_107225</name>
</gene>
<reference evidence="1 2" key="1">
    <citation type="submission" date="2017-01" db="EMBL/GenBank/DDBJ databases">
        <authorList>
            <person name="Varghese N."/>
            <person name="Submissions S."/>
        </authorList>
    </citation>
    <scope>NUCLEOTIDE SEQUENCE [LARGE SCALE GENOMIC DNA]</scope>
    <source>
        <strain evidence="1 2">ATCC 23464</strain>
    </source>
</reference>
<dbReference type="InterPro" id="IPR036412">
    <property type="entry name" value="HAD-like_sf"/>
</dbReference>
<dbReference type="NCBIfam" id="TIGR01549">
    <property type="entry name" value="HAD-SF-IA-v1"/>
    <property type="match status" value="1"/>
</dbReference>
<dbReference type="Gene3D" id="3.40.50.1000">
    <property type="entry name" value="HAD superfamily/HAD-like"/>
    <property type="match status" value="1"/>
</dbReference>
<dbReference type="InterPro" id="IPR023214">
    <property type="entry name" value="HAD_sf"/>
</dbReference>
<protein>
    <submittedName>
        <fullName evidence="1">Phosphoglycolate phosphatase</fullName>
    </submittedName>
</protein>
<dbReference type="SFLD" id="SFLDG01129">
    <property type="entry name" value="C1.5:_HAD__Beta-PGM__Phosphata"/>
    <property type="match status" value="1"/>
</dbReference>